<sequence>FNIVNQQYDYRLIIDRKGRASICLTLRSFRTPSMQSALAGHIVSLMGSYKKPAENKLISLLKARVESELWRATEDLDTALFEMKGDTQVAAVMEEYVATKLKDSASALGMRPIRRDPSRK</sequence>
<dbReference type="EMBL" id="JABANM010026722">
    <property type="protein sequence ID" value="KAF4712529.1"/>
    <property type="molecule type" value="Genomic_DNA"/>
</dbReference>
<organism evidence="1 2">
    <name type="scientific">Perkinsus olseni</name>
    <name type="common">Perkinsus atlanticus</name>
    <dbReference type="NCBI Taxonomy" id="32597"/>
    <lineage>
        <taxon>Eukaryota</taxon>
        <taxon>Sar</taxon>
        <taxon>Alveolata</taxon>
        <taxon>Perkinsozoa</taxon>
        <taxon>Perkinsea</taxon>
        <taxon>Perkinsida</taxon>
        <taxon>Perkinsidae</taxon>
        <taxon>Perkinsus</taxon>
    </lineage>
</organism>
<protein>
    <submittedName>
        <fullName evidence="1">Uncharacterized protein</fullName>
    </submittedName>
</protein>
<evidence type="ECO:0000313" key="1">
    <source>
        <dbReference type="EMBL" id="KAF4712529.1"/>
    </source>
</evidence>
<proteinExistence type="predicted"/>
<name>A0A7J6QV77_PEROL</name>
<accession>A0A7J6QV77</accession>
<feature type="non-terminal residue" evidence="1">
    <location>
        <position position="1"/>
    </location>
</feature>
<comment type="caution">
    <text evidence="1">The sequence shown here is derived from an EMBL/GenBank/DDBJ whole genome shotgun (WGS) entry which is preliminary data.</text>
</comment>
<dbReference type="AlphaFoldDB" id="A0A7J6QV77"/>
<dbReference type="Proteomes" id="UP000574390">
    <property type="component" value="Unassembled WGS sequence"/>
</dbReference>
<gene>
    <name evidence="1" type="ORF">FOZ62_014888</name>
</gene>
<feature type="non-terminal residue" evidence="1">
    <location>
        <position position="120"/>
    </location>
</feature>
<evidence type="ECO:0000313" key="2">
    <source>
        <dbReference type="Proteomes" id="UP000574390"/>
    </source>
</evidence>
<reference evidence="1 2" key="1">
    <citation type="submission" date="2020-04" db="EMBL/GenBank/DDBJ databases">
        <title>Perkinsus olseni comparative genomics.</title>
        <authorList>
            <person name="Bogema D.R."/>
        </authorList>
    </citation>
    <scope>NUCLEOTIDE SEQUENCE [LARGE SCALE GENOMIC DNA]</scope>
    <source>
        <strain evidence="1">ATCC PRA-205</strain>
    </source>
</reference>